<dbReference type="InterPro" id="IPR036116">
    <property type="entry name" value="FN3_sf"/>
</dbReference>
<dbReference type="Gene3D" id="2.60.40.10">
    <property type="entry name" value="Immunoglobulins"/>
    <property type="match status" value="5"/>
</dbReference>
<dbReference type="PANTHER" id="PTHR13817:SF173">
    <property type="entry name" value="FRAZZLED"/>
    <property type="match status" value="1"/>
</dbReference>
<dbReference type="EMBL" id="JAERRB010000001">
    <property type="protein sequence ID" value="MBL0739669.1"/>
    <property type="molecule type" value="Genomic_DNA"/>
</dbReference>
<dbReference type="PANTHER" id="PTHR13817">
    <property type="entry name" value="TITIN"/>
    <property type="match status" value="1"/>
</dbReference>
<reference evidence="4 5" key="1">
    <citation type="submission" date="2021-01" db="EMBL/GenBank/DDBJ databases">
        <title>Chryseolinea sp. Jin1 Genome sequencing and assembly.</title>
        <authorList>
            <person name="Kim I."/>
        </authorList>
    </citation>
    <scope>NUCLEOTIDE SEQUENCE [LARGE SCALE GENOMIC DNA]</scope>
    <source>
        <strain evidence="4 5">Jin1</strain>
    </source>
</reference>
<dbReference type="RefSeq" id="WP_202006644.1">
    <property type="nucleotide sequence ID" value="NZ_JAERRB010000001.1"/>
</dbReference>
<keyword evidence="5" id="KW-1185">Reference proteome</keyword>
<evidence type="ECO:0000313" key="5">
    <source>
        <dbReference type="Proteomes" id="UP000613030"/>
    </source>
</evidence>
<dbReference type="InterPro" id="IPR003961">
    <property type="entry name" value="FN3_dom"/>
</dbReference>
<feature type="domain" description="Fibronectin type-III" evidence="3">
    <location>
        <begin position="509"/>
        <end position="606"/>
    </location>
</feature>
<comment type="caution">
    <text evidence="4">The sequence shown here is derived from an EMBL/GenBank/DDBJ whole genome shotgun (WGS) entry which is preliminary data.</text>
</comment>
<gene>
    <name evidence="4" type="ORF">JI741_00505</name>
</gene>
<dbReference type="InterPro" id="IPR050964">
    <property type="entry name" value="Striated_Muscle_Regulatory"/>
</dbReference>
<organism evidence="4 5">
    <name type="scientific">Chryseolinea lacunae</name>
    <dbReference type="NCBI Taxonomy" id="2801331"/>
    <lineage>
        <taxon>Bacteria</taxon>
        <taxon>Pseudomonadati</taxon>
        <taxon>Bacteroidota</taxon>
        <taxon>Cytophagia</taxon>
        <taxon>Cytophagales</taxon>
        <taxon>Fulvivirgaceae</taxon>
        <taxon>Chryseolinea</taxon>
    </lineage>
</organism>
<feature type="signal peptide" evidence="2">
    <location>
        <begin position="1"/>
        <end position="28"/>
    </location>
</feature>
<dbReference type="CDD" id="cd00063">
    <property type="entry name" value="FN3"/>
    <property type="match status" value="1"/>
</dbReference>
<dbReference type="SMART" id="SM00060">
    <property type="entry name" value="FN3"/>
    <property type="match status" value="5"/>
</dbReference>
<dbReference type="Proteomes" id="UP000613030">
    <property type="component" value="Unassembled WGS sequence"/>
</dbReference>
<keyword evidence="1" id="KW-0677">Repeat</keyword>
<name>A0ABS1KK01_9BACT</name>
<keyword evidence="2" id="KW-0732">Signal</keyword>
<dbReference type="PROSITE" id="PS50853">
    <property type="entry name" value="FN3"/>
    <property type="match status" value="3"/>
</dbReference>
<evidence type="ECO:0000256" key="1">
    <source>
        <dbReference type="ARBA" id="ARBA00022737"/>
    </source>
</evidence>
<dbReference type="InterPro" id="IPR013783">
    <property type="entry name" value="Ig-like_fold"/>
</dbReference>
<sequence length="695" mass="77566">MILNYTMLCRIKKGLVVLFVLLSRYSVAQNVAATPPMDIGVIARPSTDSIALRWAPVNVDTWLLANQYGYTVERFTLVRKGKLLQSHERKRLTSVPVKPLEEAAWEKFTNNKYGMIAAQALYGETFQLDVANSNVMDIVNKAREDEQRFSIALFCADMSPTVAKAMGLYLNDRSIEREVKYLYRISVITPTDTITGSAFVDTAERYKLPSVKDLAAETSGKVVTLQWSQLLLSDYYTSYVLERSGNGDAFAPISDLPGVTLSKKGREGKFQYALDTLPALQVNYQYRVRGVTPFGEYGPFSNVVNVTGVKTTSSSVIITSAISPDNRSVDIQWEFPVAENDALTGFDVTRSPTSSGPYKAIHNDPLPATARTFKDVKPLQSNYYKVKAKTLSGKEIISMPYLALLVDSIPPGIPIGLSGKVDEFGNVRVYWKKNKDADILGYRVYRAYYSTEEFSLLTPEPIADTTFADNVQLKTLNEKIHYQVMAIDRSQNHSALSLTLSLALPDKLPPMPPVWLPSKSTKDGVVLRWQPSGSVDVVRYDVYKKGDQQQWIRLTSQAATADSLYTYTDDNLRDNRTHHYTVVAVDEAGLESPPTSVATGFKLPVPLQAIEMNVPTVDRENKRITITWQQSSPPATSFRVYKKTNDGPMQLYTTVKETDFIDTALIPGDRCTYQVVAVFENGALSQFGKMVEVQF</sequence>
<dbReference type="SUPFAM" id="SSF49265">
    <property type="entry name" value="Fibronectin type III"/>
    <property type="match status" value="2"/>
</dbReference>
<evidence type="ECO:0000256" key="2">
    <source>
        <dbReference type="SAM" id="SignalP"/>
    </source>
</evidence>
<feature type="domain" description="Fibronectin type-III" evidence="3">
    <location>
        <begin position="610"/>
        <end position="695"/>
    </location>
</feature>
<proteinExistence type="predicted"/>
<accession>A0ABS1KK01</accession>
<evidence type="ECO:0000313" key="4">
    <source>
        <dbReference type="EMBL" id="MBL0739669.1"/>
    </source>
</evidence>
<feature type="chain" id="PRO_5046308596" description="Fibronectin type-III domain-containing protein" evidence="2">
    <location>
        <begin position="29"/>
        <end position="695"/>
    </location>
</feature>
<evidence type="ECO:0000259" key="3">
    <source>
        <dbReference type="PROSITE" id="PS50853"/>
    </source>
</evidence>
<feature type="domain" description="Fibronectin type-III" evidence="3">
    <location>
        <begin position="312"/>
        <end position="412"/>
    </location>
</feature>
<protein>
    <recommendedName>
        <fullName evidence="3">Fibronectin type-III domain-containing protein</fullName>
    </recommendedName>
</protein>